<evidence type="ECO:0000259" key="1">
    <source>
        <dbReference type="Pfam" id="PF04149"/>
    </source>
</evidence>
<reference evidence="2 3" key="1">
    <citation type="submission" date="2020-08" db="EMBL/GenBank/DDBJ databases">
        <title>Sequencing the genomes of 1000 actinobacteria strains.</title>
        <authorList>
            <person name="Klenk H.-P."/>
        </authorList>
    </citation>
    <scope>NUCLEOTIDE SEQUENCE [LARGE SCALE GENOMIC DNA]</scope>
    <source>
        <strain evidence="2 3">DSM 44598</strain>
    </source>
</reference>
<sequence>MFSFPTEASWRTSSYTQQQNCVEVADAPGLSAVRDTKNRGHGHLAFESPGWRAFVEGVRTQG</sequence>
<gene>
    <name evidence="2" type="ORF">HNR07_004513</name>
</gene>
<accession>A0A840WNP7</accession>
<organism evidence="2 3">
    <name type="scientific">Nocardiopsis metallicus</name>
    <dbReference type="NCBI Taxonomy" id="179819"/>
    <lineage>
        <taxon>Bacteria</taxon>
        <taxon>Bacillati</taxon>
        <taxon>Actinomycetota</taxon>
        <taxon>Actinomycetes</taxon>
        <taxon>Streptosporangiales</taxon>
        <taxon>Nocardiopsidaceae</taxon>
        <taxon>Nocardiopsis</taxon>
    </lineage>
</organism>
<comment type="caution">
    <text evidence="2">The sequence shown here is derived from an EMBL/GenBank/DDBJ whole genome shotgun (WGS) entry which is preliminary data.</text>
</comment>
<name>A0A840WNP7_9ACTN</name>
<keyword evidence="3" id="KW-1185">Reference proteome</keyword>
<evidence type="ECO:0000313" key="3">
    <source>
        <dbReference type="Proteomes" id="UP000579647"/>
    </source>
</evidence>
<feature type="domain" description="DUF397" evidence="1">
    <location>
        <begin position="8"/>
        <end position="59"/>
    </location>
</feature>
<dbReference type="InterPro" id="IPR007278">
    <property type="entry name" value="DUF397"/>
</dbReference>
<protein>
    <recommendedName>
        <fullName evidence="1">DUF397 domain-containing protein</fullName>
    </recommendedName>
</protein>
<dbReference type="Proteomes" id="UP000579647">
    <property type="component" value="Unassembled WGS sequence"/>
</dbReference>
<dbReference type="AlphaFoldDB" id="A0A840WNP7"/>
<dbReference type="EMBL" id="JACHDO010000001">
    <property type="protein sequence ID" value="MBB5493376.1"/>
    <property type="molecule type" value="Genomic_DNA"/>
</dbReference>
<evidence type="ECO:0000313" key="2">
    <source>
        <dbReference type="EMBL" id="MBB5493376.1"/>
    </source>
</evidence>
<proteinExistence type="predicted"/>
<dbReference type="RefSeq" id="WP_184366638.1">
    <property type="nucleotide sequence ID" value="NZ_BAAAKM010000111.1"/>
</dbReference>
<dbReference type="Pfam" id="PF04149">
    <property type="entry name" value="DUF397"/>
    <property type="match status" value="1"/>
</dbReference>